<comment type="caution">
    <text evidence="4">The sequence shown here is derived from an EMBL/GenBank/DDBJ whole genome shotgun (WGS) entry which is preliminary data.</text>
</comment>
<feature type="domain" description="CCHC-type" evidence="3">
    <location>
        <begin position="136"/>
        <end position="151"/>
    </location>
</feature>
<dbReference type="Gene3D" id="4.10.60.10">
    <property type="entry name" value="Zinc finger, CCHC-type"/>
    <property type="match status" value="1"/>
</dbReference>
<dbReference type="PANTHER" id="PTHR35046:SF9">
    <property type="entry name" value="RNA-DIRECTED DNA POLYMERASE"/>
    <property type="match status" value="1"/>
</dbReference>
<feature type="compositionally biased region" description="Polar residues" evidence="2">
    <location>
        <begin position="79"/>
        <end position="92"/>
    </location>
</feature>
<sequence>MRSVEEYFEEFELSRNRLELDEDSENLMAQFLDGLSERISHKVEQHPYHDLKDILHHAIQAEQHIKKKSYATRKNRINQTWDQNRAQHQTPTTFPPKATDKGKAVAVDTRFNSKAPEPNQGKFSNPSASRTRDITCFKCKGRGHMARECPNPRVMIMLESGEYESQDEADTEMIETSTEEVDCEAEYGESLVIRRVLNLMVHPDC</sequence>
<dbReference type="PROSITE" id="PS50158">
    <property type="entry name" value="ZF_CCHC"/>
    <property type="match status" value="1"/>
</dbReference>
<keyword evidence="1" id="KW-0862">Zinc</keyword>
<accession>A0ABD0ZU33</accession>
<dbReference type="InterPro" id="IPR036875">
    <property type="entry name" value="Znf_CCHC_sf"/>
</dbReference>
<keyword evidence="1" id="KW-0863">Zinc-finger</keyword>
<evidence type="ECO:0000256" key="1">
    <source>
        <dbReference type="PROSITE-ProRule" id="PRU00047"/>
    </source>
</evidence>
<evidence type="ECO:0000313" key="4">
    <source>
        <dbReference type="EMBL" id="KAL1190141.1"/>
    </source>
</evidence>
<reference evidence="4 5" key="1">
    <citation type="submission" date="2024-04" db="EMBL/GenBank/DDBJ databases">
        <title>Genome assembly C_amara_ONT_v2.</title>
        <authorList>
            <person name="Yant L."/>
            <person name="Moore C."/>
            <person name="Slenker M."/>
        </authorList>
    </citation>
    <scope>NUCLEOTIDE SEQUENCE [LARGE SCALE GENOMIC DNA]</scope>
    <source>
        <tissue evidence="4">Leaf</tissue>
    </source>
</reference>
<evidence type="ECO:0000256" key="2">
    <source>
        <dbReference type="SAM" id="MobiDB-lite"/>
    </source>
</evidence>
<protein>
    <recommendedName>
        <fullName evidence="3">CCHC-type domain-containing protein</fullName>
    </recommendedName>
</protein>
<gene>
    <name evidence="4" type="ORF">V5N11_015562</name>
</gene>
<dbReference type="Proteomes" id="UP001558713">
    <property type="component" value="Unassembled WGS sequence"/>
</dbReference>
<evidence type="ECO:0000313" key="5">
    <source>
        <dbReference type="Proteomes" id="UP001558713"/>
    </source>
</evidence>
<dbReference type="SUPFAM" id="SSF57756">
    <property type="entry name" value="Retrovirus zinc finger-like domains"/>
    <property type="match status" value="1"/>
</dbReference>
<proteinExistence type="predicted"/>
<keyword evidence="5" id="KW-1185">Reference proteome</keyword>
<dbReference type="EMBL" id="JBANAX010000880">
    <property type="protein sequence ID" value="KAL1190141.1"/>
    <property type="molecule type" value="Genomic_DNA"/>
</dbReference>
<dbReference type="InterPro" id="IPR001878">
    <property type="entry name" value="Znf_CCHC"/>
</dbReference>
<dbReference type="GO" id="GO:0008270">
    <property type="term" value="F:zinc ion binding"/>
    <property type="evidence" value="ECO:0007669"/>
    <property type="project" value="UniProtKB-KW"/>
</dbReference>
<dbReference type="Pfam" id="PF00098">
    <property type="entry name" value="zf-CCHC"/>
    <property type="match status" value="1"/>
</dbReference>
<organism evidence="4 5">
    <name type="scientific">Cardamine amara subsp. amara</name>
    <dbReference type="NCBI Taxonomy" id="228776"/>
    <lineage>
        <taxon>Eukaryota</taxon>
        <taxon>Viridiplantae</taxon>
        <taxon>Streptophyta</taxon>
        <taxon>Embryophyta</taxon>
        <taxon>Tracheophyta</taxon>
        <taxon>Spermatophyta</taxon>
        <taxon>Magnoliopsida</taxon>
        <taxon>eudicotyledons</taxon>
        <taxon>Gunneridae</taxon>
        <taxon>Pentapetalae</taxon>
        <taxon>rosids</taxon>
        <taxon>malvids</taxon>
        <taxon>Brassicales</taxon>
        <taxon>Brassicaceae</taxon>
        <taxon>Cardamineae</taxon>
        <taxon>Cardamine</taxon>
    </lineage>
</organism>
<dbReference type="AlphaFoldDB" id="A0ABD0ZU33"/>
<dbReference type="SMART" id="SM00343">
    <property type="entry name" value="ZnF_C2HC"/>
    <property type="match status" value="1"/>
</dbReference>
<name>A0ABD0ZU33_CARAN</name>
<feature type="region of interest" description="Disordered" evidence="2">
    <location>
        <begin position="79"/>
        <end position="101"/>
    </location>
</feature>
<keyword evidence="1" id="KW-0479">Metal-binding</keyword>
<evidence type="ECO:0000259" key="3">
    <source>
        <dbReference type="PROSITE" id="PS50158"/>
    </source>
</evidence>
<dbReference type="PANTHER" id="PTHR35046">
    <property type="entry name" value="ZINC KNUCKLE (CCHC-TYPE) FAMILY PROTEIN"/>
    <property type="match status" value="1"/>
</dbReference>